<reference evidence="2" key="1">
    <citation type="submission" date="2021-02" db="EMBL/GenBank/DDBJ databases">
        <title>Natronogracilivirga saccharolytica gen. nov. sp. nov. a new anaerobic, haloalkiliphilic carbohydrate-fermenting bacterium from soda lake and proposing of Cyclonatronumiaceae fam. nov. in the phylum Balneolaeota.</title>
        <authorList>
            <person name="Zhilina T.N."/>
            <person name="Sorokin D.Y."/>
            <person name="Zavarzina D.G."/>
            <person name="Toshchakov S.V."/>
            <person name="Kublanov I.V."/>
        </authorList>
    </citation>
    <scope>NUCLEOTIDE SEQUENCE</scope>
    <source>
        <strain evidence="2">Z-1702</strain>
    </source>
</reference>
<dbReference type="RefSeq" id="WP_210510806.1">
    <property type="nucleotide sequence ID" value="NZ_JAFIDN010000003.1"/>
</dbReference>
<accession>A0A8J7RHF8</accession>
<evidence type="ECO:0000313" key="2">
    <source>
        <dbReference type="EMBL" id="MBP3191905.1"/>
    </source>
</evidence>
<keyword evidence="3" id="KW-1185">Reference proteome</keyword>
<feature type="region of interest" description="Disordered" evidence="1">
    <location>
        <begin position="153"/>
        <end position="179"/>
    </location>
</feature>
<dbReference type="Proteomes" id="UP000673975">
    <property type="component" value="Unassembled WGS sequence"/>
</dbReference>
<gene>
    <name evidence="2" type="ORF">NATSA_04425</name>
</gene>
<name>A0A8J7RHF8_9BACT</name>
<dbReference type="EMBL" id="JAFIDN010000003">
    <property type="protein sequence ID" value="MBP3191905.1"/>
    <property type="molecule type" value="Genomic_DNA"/>
</dbReference>
<protein>
    <submittedName>
        <fullName evidence="2">Uncharacterized protein</fullName>
    </submittedName>
</protein>
<evidence type="ECO:0000256" key="1">
    <source>
        <dbReference type="SAM" id="MobiDB-lite"/>
    </source>
</evidence>
<organism evidence="2 3">
    <name type="scientific">Natronogracilivirga saccharolytica</name>
    <dbReference type="NCBI Taxonomy" id="2812953"/>
    <lineage>
        <taxon>Bacteria</taxon>
        <taxon>Pseudomonadati</taxon>
        <taxon>Balneolota</taxon>
        <taxon>Balneolia</taxon>
        <taxon>Balneolales</taxon>
        <taxon>Cyclonatronaceae</taxon>
        <taxon>Natronogracilivirga</taxon>
    </lineage>
</organism>
<sequence length="357" mass="38379">MGRALLIICLGSFIILGIVQHAVNNRSVSVSGGNVETFYANHGQNMAGSALEMAINRMNFDNSWESHSQPWIYSLDEDMDAHVRIDEHDDFPGEVPEGYYRVRSEVQVGDKTLEAFAFLLKNSIELPEIESALGVYGSGSTINFSGAGGDKKMVSGFDTNPDGSDGPAEALPGISSPDDEDDLINISGGSIPYEGDPDYLKRDDLDSEELERIVEEYRGMGRRYESESDFGTPENPAVTIIGEKDGGNNQDVKISGSSAHYGGIIIVEAGSSFTMSGDSVFEGLIIVHGTFEAAAGTPYVYGGVILGDNAKVEIDQPDFDLQGNPTVHYSSQSLQNLQDNITGGGSSGNMVVDRIFY</sequence>
<evidence type="ECO:0000313" key="3">
    <source>
        <dbReference type="Proteomes" id="UP000673975"/>
    </source>
</evidence>
<proteinExistence type="predicted"/>
<comment type="caution">
    <text evidence="2">The sequence shown here is derived from an EMBL/GenBank/DDBJ whole genome shotgun (WGS) entry which is preliminary data.</text>
</comment>
<dbReference type="AlphaFoldDB" id="A0A8J7RHF8"/>